<reference evidence="2" key="4">
    <citation type="submission" date="2022-10" db="EMBL/GenBank/DDBJ databases">
        <authorList>
            <person name="Aires J."/>
            <person name="Mesa V."/>
        </authorList>
    </citation>
    <scope>NUCLEOTIDE SEQUENCE</scope>
    <source>
        <strain evidence="2">Clostridium neonatale JD116</strain>
    </source>
</reference>
<evidence type="ECO:0000313" key="6">
    <source>
        <dbReference type="Proteomes" id="UP000431451"/>
    </source>
</evidence>
<name>A0A2A7MIL7_9CLOT</name>
<dbReference type="OrthoDB" id="1925690at2"/>
<proteinExistence type="predicted"/>
<reference evidence="3 5" key="1">
    <citation type="submission" date="2017-10" db="EMBL/GenBank/DDBJ databases">
        <title>Effective Description of Clostridium neonatale sp. nov. linked to necrotizing enterocolitis in neonates and a clarification of species assignable to the genus Clostridium (Prazmowski 1880) emend. Lawson and Rainey 2016.</title>
        <authorList>
            <person name="Bernard K."/>
            <person name="Burdz T."/>
            <person name="Wiebe D."/>
            <person name="Balcewich B."/>
            <person name="Alfa M."/>
            <person name="Bernier A.-M."/>
        </authorList>
    </citation>
    <scope>NUCLEOTIDE SEQUENCE [LARGE SCALE GENOMIC DNA]</scope>
    <source>
        <strain evidence="3 5">LCDC99A005</strain>
    </source>
</reference>
<keyword evidence="5" id="KW-1185">Reference proteome</keyword>
<dbReference type="RefSeq" id="WP_058295122.1">
    <property type="nucleotide sequence ID" value="NZ_CAKJVD010000057.1"/>
</dbReference>
<sequence length="60" mass="7064">MPNRNNKGKKVVISRSRKEKKPTMLLEVAKDEILGESKEGFEIIKKIRRFGKYYALVKRN</sequence>
<dbReference type="EMBL" id="CAMTCP010000233">
    <property type="protein sequence ID" value="CAI3608786.1"/>
    <property type="molecule type" value="Genomic_DNA"/>
</dbReference>
<reference evidence="4 6" key="2">
    <citation type="submission" date="2018-06" db="EMBL/GenBank/DDBJ databases">
        <authorList>
            <consortium name="IHU Genomes"/>
        </authorList>
    </citation>
    <scope>NUCLEOTIDE SEQUENCE [LARGE SCALE GENOMIC DNA]</scope>
    <source>
        <strain evidence="4 6">NEC25</strain>
    </source>
</reference>
<dbReference type="Proteomes" id="UP000220840">
    <property type="component" value="Unassembled WGS sequence"/>
</dbReference>
<evidence type="ECO:0000313" key="2">
    <source>
        <dbReference type="EMBL" id="CAI3608786.1"/>
    </source>
</evidence>
<dbReference type="Proteomes" id="UP000431451">
    <property type="component" value="Unassembled WGS sequence"/>
</dbReference>
<evidence type="ECO:0000313" key="3">
    <source>
        <dbReference type="EMBL" id="PEG30958.1"/>
    </source>
</evidence>
<dbReference type="AlphaFoldDB" id="A0A2A7MIL7"/>
<dbReference type="Proteomes" id="UP000789738">
    <property type="component" value="Unassembled WGS sequence"/>
</dbReference>
<dbReference type="EMBL" id="UWJD01000002">
    <property type="protein sequence ID" value="VCT84668.1"/>
    <property type="molecule type" value="Genomic_DNA"/>
</dbReference>
<reference evidence="1" key="3">
    <citation type="submission" date="2021-10" db="EMBL/GenBank/DDBJ databases">
        <authorList>
            <person name="Mesa V."/>
        </authorList>
    </citation>
    <scope>NUCLEOTIDE SEQUENCE</scope>
    <source>
        <strain evidence="1">CC3_PB</strain>
    </source>
</reference>
<dbReference type="EMBL" id="CAKJVE010000004">
    <property type="protein sequence ID" value="CAG9707527.1"/>
    <property type="molecule type" value="Genomic_DNA"/>
</dbReference>
<dbReference type="EMBL" id="PDCJ01000001">
    <property type="protein sequence ID" value="PEG30958.1"/>
    <property type="molecule type" value="Genomic_DNA"/>
</dbReference>
<evidence type="ECO:0000313" key="4">
    <source>
        <dbReference type="EMBL" id="VCT84668.1"/>
    </source>
</evidence>
<accession>A0A2A7MIL7</accession>
<evidence type="ECO:0000313" key="1">
    <source>
        <dbReference type="EMBL" id="CAG9707527.1"/>
    </source>
</evidence>
<evidence type="ECO:0000313" key="5">
    <source>
        <dbReference type="Proteomes" id="UP000220840"/>
    </source>
</evidence>
<dbReference type="Proteomes" id="UP001189143">
    <property type="component" value="Unassembled WGS sequence"/>
</dbReference>
<gene>
    <name evidence="2" type="ORF">CNEO2_360010</name>
    <name evidence="1" type="ORF">CNEO_43071</name>
    <name evidence="4" type="ORF">CNEONATNEC25_02268</name>
    <name evidence="3" type="ORF">CQ394_04335</name>
</gene>
<organism evidence="3 5">
    <name type="scientific">Clostridium neonatale</name>
    <dbReference type="NCBI Taxonomy" id="137838"/>
    <lineage>
        <taxon>Bacteria</taxon>
        <taxon>Bacillati</taxon>
        <taxon>Bacillota</taxon>
        <taxon>Clostridia</taxon>
        <taxon>Eubacteriales</taxon>
        <taxon>Clostridiaceae</taxon>
        <taxon>Clostridium</taxon>
    </lineage>
</organism>
<dbReference type="GeneID" id="68877645"/>
<protein>
    <submittedName>
        <fullName evidence="3">Uncharacterized protein</fullName>
    </submittedName>
</protein>